<dbReference type="Gene3D" id="1.10.10.60">
    <property type="entry name" value="Homeodomain-like"/>
    <property type="match status" value="1"/>
</dbReference>
<dbReference type="GO" id="GO:0000981">
    <property type="term" value="F:DNA-binding transcription factor activity, RNA polymerase II-specific"/>
    <property type="evidence" value="ECO:0007669"/>
    <property type="project" value="TreeGrafter"/>
</dbReference>
<dbReference type="CDD" id="cd00086">
    <property type="entry name" value="homeodomain"/>
    <property type="match status" value="1"/>
</dbReference>
<dbReference type="InterPro" id="IPR009057">
    <property type="entry name" value="Homeodomain-like_sf"/>
</dbReference>
<keyword evidence="4 5" id="KW-0539">Nucleus</keyword>
<keyword evidence="10" id="KW-1185">Reference proteome</keyword>
<dbReference type="STRING" id="5098.A0A507QUZ0"/>
<dbReference type="PROSITE" id="PS50071">
    <property type="entry name" value="HOMEOBOX_2"/>
    <property type="match status" value="1"/>
</dbReference>
<organism evidence="9 10">
    <name type="scientific">Monascus purpureus</name>
    <name type="common">Red mold</name>
    <name type="synonym">Monascus anka</name>
    <dbReference type="NCBI Taxonomy" id="5098"/>
    <lineage>
        <taxon>Eukaryota</taxon>
        <taxon>Fungi</taxon>
        <taxon>Dikarya</taxon>
        <taxon>Ascomycota</taxon>
        <taxon>Pezizomycotina</taxon>
        <taxon>Eurotiomycetes</taxon>
        <taxon>Eurotiomycetidae</taxon>
        <taxon>Eurotiales</taxon>
        <taxon>Aspergillaceae</taxon>
        <taxon>Monascus</taxon>
    </lineage>
</organism>
<reference evidence="9 10" key="1">
    <citation type="submission" date="2019-06" db="EMBL/GenBank/DDBJ databases">
        <title>Wine fermentation using esterase from Monascus purpureus.</title>
        <authorList>
            <person name="Geng C."/>
            <person name="Zhang Y."/>
        </authorList>
    </citation>
    <scope>NUCLEOTIDE SEQUENCE [LARGE SCALE GENOMIC DNA]</scope>
    <source>
        <strain evidence="9">HQ1</strain>
    </source>
</reference>
<dbReference type="InterPro" id="IPR001356">
    <property type="entry name" value="HD"/>
</dbReference>
<evidence type="ECO:0000256" key="7">
    <source>
        <dbReference type="SAM" id="MobiDB-lite"/>
    </source>
</evidence>
<dbReference type="PANTHER" id="PTHR24208:SF166">
    <property type="entry name" value="LIM HOMEOBOX TRANSCRIPTION FACTOR 1 ALPHA, ISOFORM B"/>
    <property type="match status" value="1"/>
</dbReference>
<name>A0A507QUZ0_MONPU</name>
<dbReference type="InterPro" id="IPR050453">
    <property type="entry name" value="LIM_Homeobox_TF"/>
</dbReference>
<evidence type="ECO:0000256" key="6">
    <source>
        <dbReference type="RuleBase" id="RU000682"/>
    </source>
</evidence>
<dbReference type="SUPFAM" id="SSF46689">
    <property type="entry name" value="Homeodomain-like"/>
    <property type="match status" value="1"/>
</dbReference>
<evidence type="ECO:0000256" key="3">
    <source>
        <dbReference type="ARBA" id="ARBA00023155"/>
    </source>
</evidence>
<dbReference type="GO" id="GO:0000977">
    <property type="term" value="F:RNA polymerase II transcription regulatory region sequence-specific DNA binding"/>
    <property type="evidence" value="ECO:0007669"/>
    <property type="project" value="TreeGrafter"/>
</dbReference>
<keyword evidence="3 5" id="KW-0371">Homeobox</keyword>
<feature type="region of interest" description="Disordered" evidence="7">
    <location>
        <begin position="193"/>
        <end position="226"/>
    </location>
</feature>
<feature type="region of interest" description="Disordered" evidence="7">
    <location>
        <begin position="77"/>
        <end position="124"/>
    </location>
</feature>
<dbReference type="SMART" id="SM00389">
    <property type="entry name" value="HOX"/>
    <property type="match status" value="1"/>
</dbReference>
<feature type="compositionally biased region" description="Basic and acidic residues" evidence="7">
    <location>
        <begin position="81"/>
        <end position="92"/>
    </location>
</feature>
<dbReference type="Pfam" id="PF00046">
    <property type="entry name" value="Homeodomain"/>
    <property type="match status" value="1"/>
</dbReference>
<evidence type="ECO:0000259" key="8">
    <source>
        <dbReference type="PROSITE" id="PS50071"/>
    </source>
</evidence>
<feature type="compositionally biased region" description="Basic and acidic residues" evidence="7">
    <location>
        <begin position="103"/>
        <end position="120"/>
    </location>
</feature>
<sequence length="226" mass="25654">MLPSPVRVETAVSAADPSGMSSRPRYLWEEMPVTRADTRNLGIALEVPLSYTRPEKLNESLLTAPRGPMPSAISSEFAQEQNKDENRTHGIKNEPAGSTTVSDDIKEHLETGKPSAEGKTEKRKMKRFRLTHNQTRFLMSEFTRQAHPDAAHRERLSREIPGLSPRQVQVWFQNRRAKLKRLTGNDRERMLKSRALPEDFDTSQVLRSPFDGKSSPETAMSSPRNF</sequence>
<evidence type="ECO:0000256" key="4">
    <source>
        <dbReference type="ARBA" id="ARBA00023242"/>
    </source>
</evidence>
<gene>
    <name evidence="9" type="ORF">MPDQ_008061</name>
</gene>
<dbReference type="Proteomes" id="UP000319663">
    <property type="component" value="Unassembled WGS sequence"/>
</dbReference>
<evidence type="ECO:0000256" key="5">
    <source>
        <dbReference type="PROSITE-ProRule" id="PRU00108"/>
    </source>
</evidence>
<evidence type="ECO:0000313" key="10">
    <source>
        <dbReference type="Proteomes" id="UP000319663"/>
    </source>
</evidence>
<evidence type="ECO:0000313" key="9">
    <source>
        <dbReference type="EMBL" id="TQB70836.1"/>
    </source>
</evidence>
<dbReference type="EMBL" id="VIFY01000094">
    <property type="protein sequence ID" value="TQB70836.1"/>
    <property type="molecule type" value="Genomic_DNA"/>
</dbReference>
<comment type="subcellular location">
    <subcellularLocation>
        <location evidence="1 5 6">Nucleus</location>
    </subcellularLocation>
</comment>
<protein>
    <recommendedName>
        <fullName evidence="8">Homeobox domain-containing protein</fullName>
    </recommendedName>
</protein>
<keyword evidence="2 5" id="KW-0238">DNA-binding</keyword>
<accession>A0A507QUZ0</accession>
<evidence type="ECO:0000256" key="2">
    <source>
        <dbReference type="ARBA" id="ARBA00023125"/>
    </source>
</evidence>
<dbReference type="PANTHER" id="PTHR24208">
    <property type="entry name" value="LIM/HOMEOBOX PROTEIN LHX"/>
    <property type="match status" value="1"/>
</dbReference>
<feature type="DNA-binding region" description="Homeobox" evidence="5">
    <location>
        <begin position="123"/>
        <end position="183"/>
    </location>
</feature>
<feature type="domain" description="Homeobox" evidence="8">
    <location>
        <begin position="121"/>
        <end position="182"/>
    </location>
</feature>
<dbReference type="GO" id="GO:0005634">
    <property type="term" value="C:nucleus"/>
    <property type="evidence" value="ECO:0007669"/>
    <property type="project" value="UniProtKB-SubCell"/>
</dbReference>
<proteinExistence type="predicted"/>
<feature type="non-terminal residue" evidence="9">
    <location>
        <position position="226"/>
    </location>
</feature>
<feature type="compositionally biased region" description="Polar residues" evidence="7">
    <location>
        <begin position="215"/>
        <end position="226"/>
    </location>
</feature>
<feature type="region of interest" description="Disordered" evidence="7">
    <location>
        <begin position="1"/>
        <end position="23"/>
    </location>
</feature>
<evidence type="ECO:0000256" key="1">
    <source>
        <dbReference type="ARBA" id="ARBA00004123"/>
    </source>
</evidence>
<comment type="caution">
    <text evidence="9">The sequence shown here is derived from an EMBL/GenBank/DDBJ whole genome shotgun (WGS) entry which is preliminary data.</text>
</comment>
<dbReference type="AlphaFoldDB" id="A0A507QUZ0"/>